<dbReference type="GO" id="GO:0006412">
    <property type="term" value="P:translation"/>
    <property type="evidence" value="ECO:0007669"/>
    <property type="project" value="InterPro"/>
</dbReference>
<dbReference type="GO" id="GO:0015934">
    <property type="term" value="C:large ribosomal subunit"/>
    <property type="evidence" value="ECO:0007669"/>
    <property type="project" value="InterPro"/>
</dbReference>
<proteinExistence type="predicted"/>
<accession>A0A5N4B6N2</accession>
<dbReference type="InterPro" id="IPR005996">
    <property type="entry name" value="Ribosomal_uL30_bac-type"/>
</dbReference>
<dbReference type="InterPro" id="IPR036919">
    <property type="entry name" value="Ribo_uL30_ferredoxin-like_sf"/>
</dbReference>
<gene>
    <name evidence="1" type="ORF">PPYR_02229</name>
</gene>
<dbReference type="FunCoup" id="A0A5N4B6N2">
    <property type="interactions" value="1283"/>
</dbReference>
<keyword evidence="2" id="KW-1185">Reference proteome</keyword>
<dbReference type="PANTHER" id="PTHR15892">
    <property type="entry name" value="MITOCHONDRIAL RIBOSOMAL PROTEIN L30"/>
    <property type="match status" value="1"/>
</dbReference>
<evidence type="ECO:0000313" key="2">
    <source>
        <dbReference type="Proteomes" id="UP000327044"/>
    </source>
</evidence>
<dbReference type="InParanoid" id="A0A5N4B6N2"/>
<reference evidence="1 2" key="1">
    <citation type="journal article" date="2018" name="Elife">
        <title>Firefly genomes illuminate parallel origins of bioluminescence in beetles.</title>
        <authorList>
            <person name="Fallon T.R."/>
            <person name="Lower S.E."/>
            <person name="Chang C.H."/>
            <person name="Bessho-Uehara M."/>
            <person name="Martin G.J."/>
            <person name="Bewick A.J."/>
            <person name="Behringer M."/>
            <person name="Debat H.J."/>
            <person name="Wong I."/>
            <person name="Day J.C."/>
            <person name="Suvorov A."/>
            <person name="Silva C.J."/>
            <person name="Stanger-Hall K.F."/>
            <person name="Hall D.W."/>
            <person name="Schmitz R.J."/>
            <person name="Nelson D.R."/>
            <person name="Lewis S.M."/>
            <person name="Shigenobu S."/>
            <person name="Bybee S.M."/>
            <person name="Larracuente A.M."/>
            <person name="Oba Y."/>
            <person name="Weng J.K."/>
        </authorList>
    </citation>
    <scope>NUCLEOTIDE SEQUENCE [LARGE SCALE GENOMIC DNA]</scope>
    <source>
        <strain evidence="1">1611_PpyrPB1</strain>
        <tissue evidence="1">Whole body</tissue>
    </source>
</reference>
<evidence type="ECO:0000313" key="1">
    <source>
        <dbReference type="EMBL" id="KAB0805259.1"/>
    </source>
</evidence>
<dbReference type="EMBL" id="VVIM01000001">
    <property type="protein sequence ID" value="KAB0805259.1"/>
    <property type="molecule type" value="Genomic_DNA"/>
</dbReference>
<dbReference type="Proteomes" id="UP000327044">
    <property type="component" value="Unassembled WGS sequence"/>
</dbReference>
<dbReference type="GO" id="GO:0005739">
    <property type="term" value="C:mitochondrion"/>
    <property type="evidence" value="ECO:0007669"/>
    <property type="project" value="TreeGrafter"/>
</dbReference>
<comment type="caution">
    <text evidence="1">The sequence shown here is derived from an EMBL/GenBank/DDBJ whole genome shotgun (WGS) entry which is preliminary data.</text>
</comment>
<dbReference type="PANTHER" id="PTHR15892:SF2">
    <property type="entry name" value="LARGE RIBOSOMAL SUBUNIT PROTEIN UL30M"/>
    <property type="match status" value="1"/>
</dbReference>
<organism evidence="1 2">
    <name type="scientific">Photinus pyralis</name>
    <name type="common">Common eastern firefly</name>
    <name type="synonym">Lampyris pyralis</name>
    <dbReference type="NCBI Taxonomy" id="7054"/>
    <lineage>
        <taxon>Eukaryota</taxon>
        <taxon>Metazoa</taxon>
        <taxon>Ecdysozoa</taxon>
        <taxon>Arthropoda</taxon>
        <taxon>Hexapoda</taxon>
        <taxon>Insecta</taxon>
        <taxon>Pterygota</taxon>
        <taxon>Neoptera</taxon>
        <taxon>Endopterygota</taxon>
        <taxon>Coleoptera</taxon>
        <taxon>Polyphaga</taxon>
        <taxon>Elateriformia</taxon>
        <taxon>Elateroidea</taxon>
        <taxon>Lampyridae</taxon>
        <taxon>Lampyrinae</taxon>
        <taxon>Photinus</taxon>
    </lineage>
</organism>
<dbReference type="SUPFAM" id="SSF55129">
    <property type="entry name" value="Ribosomal protein L30p/L7e"/>
    <property type="match status" value="1"/>
</dbReference>
<dbReference type="GO" id="GO:0003735">
    <property type="term" value="F:structural constituent of ribosome"/>
    <property type="evidence" value="ECO:0007669"/>
    <property type="project" value="InterPro"/>
</dbReference>
<name>A0A5N4B6N2_PHOPY</name>
<dbReference type="AlphaFoldDB" id="A0A5N4B6N2"/>
<sequence length="178" mass="21253">MNNFLQTFNNLKIFKRSISKNIYKWHGEGIQYPGFKYYPKDPNHKDPPYEPSKLFKVQRIKHIKGCPYWEKNILKEFKIDGKLNDYAIIKNIPENNARLWRIKHLVKIVPVTFPNGFPDDSWGTYLKENGELLVTKALKPQEDKLIATEKFVKDPKRLDGDTLRRESRKRWETDHRPL</sequence>
<dbReference type="OrthoDB" id="9973389at2759"/>
<protein>
    <submittedName>
        <fullName evidence="1">Uncharacterized protein</fullName>
    </submittedName>
</protein>